<sequence length="211" mass="23128">MIHVKKSDGRSEKARLTRGRILDAAGELFVRDGYGATALQDIATKAGCAVQTIYYSFGNKQTVLKELVDRTIAGDDEPVATLDRPWFREALAAETAQEQLRRHISGTRAVLERVAPIMKMLAAAASTDPAIGDLWPDQQEDPRLTVQTAAATGLLSKPGAHAGVTVEHAADILFGLLSPELYLLLVDERHWTPADWEKWTLQTVLPQLCES</sequence>
<proteinExistence type="predicted"/>
<reference evidence="6 7" key="1">
    <citation type="journal article" date="2015" name="Stand. Genomic Sci.">
        <title>Genomic Encyclopedia of Bacterial and Archaeal Type Strains, Phase III: the genomes of soil and plant-associated and newly described type strains.</title>
        <authorList>
            <person name="Whitman W.B."/>
            <person name="Woyke T."/>
            <person name="Klenk H.P."/>
            <person name="Zhou Y."/>
            <person name="Lilburn T.G."/>
            <person name="Beck B.J."/>
            <person name="De Vos P."/>
            <person name="Vandamme P."/>
            <person name="Eisen J.A."/>
            <person name="Garrity G."/>
            <person name="Hugenholtz P."/>
            <person name="Kyrpides N.C."/>
        </authorList>
    </citation>
    <scope>NUCLEOTIDE SEQUENCE [LARGE SCALE GENOMIC DNA]</scope>
    <source>
        <strain evidence="6 7">VKM Ac-2538</strain>
    </source>
</reference>
<dbReference type="Pfam" id="PF00440">
    <property type="entry name" value="TetR_N"/>
    <property type="match status" value="1"/>
</dbReference>
<dbReference type="PANTHER" id="PTHR30055">
    <property type="entry name" value="HTH-TYPE TRANSCRIPTIONAL REGULATOR RUTR"/>
    <property type="match status" value="1"/>
</dbReference>
<dbReference type="InterPro" id="IPR050109">
    <property type="entry name" value="HTH-type_TetR-like_transc_reg"/>
</dbReference>
<protein>
    <submittedName>
        <fullName evidence="6">TetR family transcriptional regulator</fullName>
    </submittedName>
</protein>
<feature type="DNA-binding region" description="H-T-H motif" evidence="4">
    <location>
        <begin position="38"/>
        <end position="57"/>
    </location>
</feature>
<dbReference type="EMBL" id="SLWM01000002">
    <property type="protein sequence ID" value="TCO29541.1"/>
    <property type="molecule type" value="Genomic_DNA"/>
</dbReference>
<evidence type="ECO:0000256" key="2">
    <source>
        <dbReference type="ARBA" id="ARBA00023125"/>
    </source>
</evidence>
<feature type="domain" description="HTH tetR-type" evidence="5">
    <location>
        <begin position="15"/>
        <end position="75"/>
    </location>
</feature>
<evidence type="ECO:0000313" key="6">
    <source>
        <dbReference type="EMBL" id="TCO29541.1"/>
    </source>
</evidence>
<dbReference type="RefSeq" id="WP_132188092.1">
    <property type="nucleotide sequence ID" value="NZ_SLWM01000002.1"/>
</dbReference>
<accession>A0ABY2BRY8</accession>
<organism evidence="6 7">
    <name type="scientific">Kribbella orskensis</name>
    <dbReference type="NCBI Taxonomy" id="2512216"/>
    <lineage>
        <taxon>Bacteria</taxon>
        <taxon>Bacillati</taxon>
        <taxon>Actinomycetota</taxon>
        <taxon>Actinomycetes</taxon>
        <taxon>Propionibacteriales</taxon>
        <taxon>Kribbellaceae</taxon>
        <taxon>Kribbella</taxon>
    </lineage>
</organism>
<dbReference type="InterPro" id="IPR009057">
    <property type="entry name" value="Homeodomain-like_sf"/>
</dbReference>
<evidence type="ECO:0000313" key="7">
    <source>
        <dbReference type="Proteomes" id="UP000295818"/>
    </source>
</evidence>
<dbReference type="InterPro" id="IPR001647">
    <property type="entry name" value="HTH_TetR"/>
</dbReference>
<keyword evidence="2 4" id="KW-0238">DNA-binding</keyword>
<keyword evidence="3" id="KW-0804">Transcription</keyword>
<dbReference type="PANTHER" id="PTHR30055:SF234">
    <property type="entry name" value="HTH-TYPE TRANSCRIPTIONAL REGULATOR BETI"/>
    <property type="match status" value="1"/>
</dbReference>
<keyword evidence="1" id="KW-0805">Transcription regulation</keyword>
<evidence type="ECO:0000256" key="3">
    <source>
        <dbReference type="ARBA" id="ARBA00023163"/>
    </source>
</evidence>
<keyword evidence="7" id="KW-1185">Reference proteome</keyword>
<evidence type="ECO:0000256" key="4">
    <source>
        <dbReference type="PROSITE-ProRule" id="PRU00335"/>
    </source>
</evidence>
<gene>
    <name evidence="6" type="ORF">EV644_102260</name>
</gene>
<evidence type="ECO:0000256" key="1">
    <source>
        <dbReference type="ARBA" id="ARBA00023015"/>
    </source>
</evidence>
<dbReference type="PRINTS" id="PR00455">
    <property type="entry name" value="HTHTETR"/>
</dbReference>
<evidence type="ECO:0000259" key="5">
    <source>
        <dbReference type="PROSITE" id="PS50977"/>
    </source>
</evidence>
<comment type="caution">
    <text evidence="6">The sequence shown here is derived from an EMBL/GenBank/DDBJ whole genome shotgun (WGS) entry which is preliminary data.</text>
</comment>
<dbReference type="PROSITE" id="PS50977">
    <property type="entry name" value="HTH_TETR_2"/>
    <property type="match status" value="1"/>
</dbReference>
<dbReference type="Gene3D" id="1.10.357.10">
    <property type="entry name" value="Tetracycline Repressor, domain 2"/>
    <property type="match status" value="1"/>
</dbReference>
<dbReference type="SUPFAM" id="SSF46689">
    <property type="entry name" value="Homeodomain-like"/>
    <property type="match status" value="1"/>
</dbReference>
<dbReference type="Proteomes" id="UP000295818">
    <property type="component" value="Unassembled WGS sequence"/>
</dbReference>
<name>A0ABY2BRY8_9ACTN</name>